<proteinExistence type="predicted"/>
<gene>
    <name evidence="2" type="ORF">ALP65_03369</name>
</gene>
<reference evidence="2 3" key="1">
    <citation type="submission" date="2018-08" db="EMBL/GenBank/DDBJ databases">
        <title>Recombination of ecologically and evolutionarily significant loci maintains genetic cohesion in the Pseudomonas syringae species complex.</title>
        <authorList>
            <person name="Dillon M."/>
            <person name="Thakur S."/>
            <person name="Almeida R.N.D."/>
            <person name="Weir B.S."/>
            <person name="Guttman D.S."/>
        </authorList>
    </citation>
    <scope>NUCLEOTIDE SEQUENCE [LARGE SCALE GENOMIC DNA]</scope>
    <source>
        <strain evidence="2 3">ICMP 7846</strain>
    </source>
</reference>
<sequence length="73" mass="8474">MMQINPGAEKMSVTVTERDDDHKSRELRALGRRCWDVHQQGLLVGVFHNEDDAHAYRIKLEKEEELRQIGKSA</sequence>
<comment type="caution">
    <text evidence="2">The sequence shown here is derived from an EMBL/GenBank/DDBJ whole genome shotgun (WGS) entry which is preliminary data.</text>
</comment>
<dbReference type="Proteomes" id="UP000270834">
    <property type="component" value="Unassembled WGS sequence"/>
</dbReference>
<feature type="region of interest" description="Disordered" evidence="1">
    <location>
        <begin position="1"/>
        <end position="22"/>
    </location>
</feature>
<organism evidence="2 3">
    <name type="scientific">Pseudomonas aeruginosa</name>
    <dbReference type="NCBI Taxonomy" id="287"/>
    <lineage>
        <taxon>Bacteria</taxon>
        <taxon>Pseudomonadati</taxon>
        <taxon>Pseudomonadota</taxon>
        <taxon>Gammaproteobacteria</taxon>
        <taxon>Pseudomonadales</taxon>
        <taxon>Pseudomonadaceae</taxon>
        <taxon>Pseudomonas</taxon>
    </lineage>
</organism>
<accession>A0A3M5DJG6</accession>
<dbReference type="EMBL" id="RBSQ01000983">
    <property type="protein sequence ID" value="RMS49630.1"/>
    <property type="molecule type" value="Genomic_DNA"/>
</dbReference>
<name>A0A3M5DJG6_PSEAI</name>
<evidence type="ECO:0000256" key="1">
    <source>
        <dbReference type="SAM" id="MobiDB-lite"/>
    </source>
</evidence>
<evidence type="ECO:0000313" key="2">
    <source>
        <dbReference type="EMBL" id="RMS49630.1"/>
    </source>
</evidence>
<protein>
    <submittedName>
        <fullName evidence="2">Uncharacterized protein</fullName>
    </submittedName>
</protein>
<evidence type="ECO:0000313" key="3">
    <source>
        <dbReference type="Proteomes" id="UP000270834"/>
    </source>
</evidence>
<dbReference type="AlphaFoldDB" id="A0A3M5DJG6"/>